<reference evidence="1" key="1">
    <citation type="submission" date="2020-07" db="EMBL/GenBank/DDBJ databases">
        <authorList>
            <person name="Lin J."/>
        </authorList>
    </citation>
    <scope>NUCLEOTIDE SEQUENCE</scope>
</reference>
<protein>
    <recommendedName>
        <fullName evidence="2">Disease resistance protein RGA3</fullName>
    </recommendedName>
</protein>
<dbReference type="AlphaFoldDB" id="A0A6V7QD21"/>
<proteinExistence type="predicted"/>
<dbReference type="SUPFAM" id="SSF52047">
    <property type="entry name" value="RNI-like"/>
    <property type="match status" value="1"/>
</dbReference>
<accession>A0A6V7QD21</accession>
<dbReference type="PANTHER" id="PTHR36766">
    <property type="entry name" value="PLANT BROAD-SPECTRUM MILDEW RESISTANCE PROTEIN RPW8"/>
    <property type="match status" value="1"/>
</dbReference>
<sequence length="216" mass="24272">MPAVTNFSVDKFPALMILELSSMPVLREWVTVLTVDDEEGRRGQVPIFPCLTGLWLKECPQLRPEPCLPPSVKDLGISRTSKENLSLILECAMPLGGGDAAVSLQPPPDKGLRELIIQECQQLTCLPESLRSFTSLQRLVIDYCEDLERIEDWLGELTELQSLEIDGCSSLRYLPAHKMTTLKKLTIDDCPLLFDAAKQFVDTSIDHIEEVYVNNR</sequence>
<dbReference type="InterPro" id="IPR032675">
    <property type="entry name" value="LRR_dom_sf"/>
</dbReference>
<organism evidence="1">
    <name type="scientific">Ananas comosus var. bracteatus</name>
    <name type="common">red pineapple</name>
    <dbReference type="NCBI Taxonomy" id="296719"/>
    <lineage>
        <taxon>Eukaryota</taxon>
        <taxon>Viridiplantae</taxon>
        <taxon>Streptophyta</taxon>
        <taxon>Embryophyta</taxon>
        <taxon>Tracheophyta</taxon>
        <taxon>Spermatophyta</taxon>
        <taxon>Magnoliopsida</taxon>
        <taxon>Liliopsida</taxon>
        <taxon>Poales</taxon>
        <taxon>Bromeliaceae</taxon>
        <taxon>Bromelioideae</taxon>
        <taxon>Ananas</taxon>
    </lineage>
</organism>
<evidence type="ECO:0008006" key="2">
    <source>
        <dbReference type="Google" id="ProtNLM"/>
    </source>
</evidence>
<dbReference type="Gene3D" id="3.80.10.10">
    <property type="entry name" value="Ribonuclease Inhibitor"/>
    <property type="match status" value="1"/>
</dbReference>
<evidence type="ECO:0000313" key="1">
    <source>
        <dbReference type="EMBL" id="CAD1841084.1"/>
    </source>
</evidence>
<dbReference type="EMBL" id="LR862135">
    <property type="protein sequence ID" value="CAD1841084.1"/>
    <property type="molecule type" value="Genomic_DNA"/>
</dbReference>
<gene>
    <name evidence="1" type="ORF">CB5_LOCUS24295</name>
</gene>
<dbReference type="PANTHER" id="PTHR36766:SF70">
    <property type="entry name" value="DISEASE RESISTANCE PROTEIN RGA4"/>
    <property type="match status" value="1"/>
</dbReference>
<name>A0A6V7QD21_ANACO</name>